<protein>
    <submittedName>
        <fullName evidence="2">Uncharacterized protein</fullName>
    </submittedName>
</protein>
<accession>A0A1X7AMQ9</accession>
<dbReference type="EMBL" id="FWPT01000008">
    <property type="protein sequence ID" value="SMA49588.1"/>
    <property type="molecule type" value="Genomic_DNA"/>
</dbReference>
<evidence type="ECO:0000256" key="1">
    <source>
        <dbReference type="SAM" id="MobiDB-lite"/>
    </source>
</evidence>
<name>A0A1X7AMQ9_9GAMM</name>
<sequence>MQRSDSAALFKDNVSFSSHHLQSSSDAEVICEFKGQSGSWSVSPLEAYRAQLKGENPAEELDLDDALALCTRDCKKESTPVRDRSPSSDSGLCIDLGSTGSPGSSVPNRRVSEPESTVELSSEPQSVQQDEGSEEDNEIEIVGISTREPEVRVVSAPLLKQIIPGSGELSDAQLNAIEQHAYVLFISFSQSLAADQASAPVISGVATQLLKEPTRSRMDRLKNLQLMLINNTQLFIRFWQVGRFLVLYADHACEHVSLLSRQQVPLTGDILTQGRMMANYQAALQTQAQKSQLLDNYIRPFTAICSGDKLAALFRTNNCFAELGTGKWLQGSGGGFVEGVTTRNAANCFPMEPISAQNMAVNQ</sequence>
<gene>
    <name evidence="2" type="ORF">EHSB41UT_03373</name>
</gene>
<dbReference type="Proteomes" id="UP000196573">
    <property type="component" value="Unassembled WGS sequence"/>
</dbReference>
<evidence type="ECO:0000313" key="2">
    <source>
        <dbReference type="EMBL" id="SMA49588.1"/>
    </source>
</evidence>
<evidence type="ECO:0000313" key="3">
    <source>
        <dbReference type="Proteomes" id="UP000196573"/>
    </source>
</evidence>
<reference evidence="2 3" key="1">
    <citation type="submission" date="2017-03" db="EMBL/GenBank/DDBJ databases">
        <authorList>
            <person name="Afonso C.L."/>
            <person name="Miller P.J."/>
            <person name="Scott M.A."/>
            <person name="Spackman E."/>
            <person name="Goraichik I."/>
            <person name="Dimitrov K.M."/>
            <person name="Suarez D.L."/>
            <person name="Swayne D.E."/>
        </authorList>
    </citation>
    <scope>NUCLEOTIDE SEQUENCE [LARGE SCALE GENOMIC DNA]</scope>
    <source>
        <strain evidence="2">SB41UT1</strain>
    </source>
</reference>
<dbReference type="AlphaFoldDB" id="A0A1X7AMQ9"/>
<feature type="compositionally biased region" description="Polar residues" evidence="1">
    <location>
        <begin position="114"/>
        <end position="130"/>
    </location>
</feature>
<feature type="compositionally biased region" description="Basic and acidic residues" evidence="1">
    <location>
        <begin position="76"/>
        <end position="86"/>
    </location>
</feature>
<keyword evidence="3" id="KW-1185">Reference proteome</keyword>
<feature type="region of interest" description="Disordered" evidence="1">
    <location>
        <begin position="76"/>
        <end position="138"/>
    </location>
</feature>
<proteinExistence type="predicted"/>
<organism evidence="2 3">
    <name type="scientific">Parendozoicomonas haliclonae</name>
    <dbReference type="NCBI Taxonomy" id="1960125"/>
    <lineage>
        <taxon>Bacteria</taxon>
        <taxon>Pseudomonadati</taxon>
        <taxon>Pseudomonadota</taxon>
        <taxon>Gammaproteobacteria</taxon>
        <taxon>Oceanospirillales</taxon>
        <taxon>Endozoicomonadaceae</taxon>
        <taxon>Parendozoicomonas</taxon>
    </lineage>
</organism>
<dbReference type="RefSeq" id="WP_087112010.1">
    <property type="nucleotide sequence ID" value="NZ_CBCSCN010000010.1"/>
</dbReference>
<feature type="compositionally biased region" description="Polar residues" evidence="1">
    <location>
        <begin position="98"/>
        <end position="107"/>
    </location>
</feature>